<reference evidence="5" key="1">
    <citation type="journal article" date="2020" name="Stud. Mycol.">
        <title>101 Dothideomycetes genomes: a test case for predicting lifestyles and emergence of pathogens.</title>
        <authorList>
            <person name="Haridas S."/>
            <person name="Albert R."/>
            <person name="Binder M."/>
            <person name="Bloem J."/>
            <person name="Labutti K."/>
            <person name="Salamov A."/>
            <person name="Andreopoulos B."/>
            <person name="Baker S."/>
            <person name="Barry K."/>
            <person name="Bills G."/>
            <person name="Bluhm B."/>
            <person name="Cannon C."/>
            <person name="Castanera R."/>
            <person name="Culley D."/>
            <person name="Daum C."/>
            <person name="Ezra D."/>
            <person name="Gonzalez J."/>
            <person name="Henrissat B."/>
            <person name="Kuo A."/>
            <person name="Liang C."/>
            <person name="Lipzen A."/>
            <person name="Lutzoni F."/>
            <person name="Magnuson J."/>
            <person name="Mondo S."/>
            <person name="Nolan M."/>
            <person name="Ohm R."/>
            <person name="Pangilinan J."/>
            <person name="Park H.-J."/>
            <person name="Ramirez L."/>
            <person name="Alfaro M."/>
            <person name="Sun H."/>
            <person name="Tritt A."/>
            <person name="Yoshinaga Y."/>
            <person name="Zwiers L.-H."/>
            <person name="Turgeon B."/>
            <person name="Goodwin S."/>
            <person name="Spatafora J."/>
            <person name="Crous P."/>
            <person name="Grigoriev I."/>
        </authorList>
    </citation>
    <scope>NUCLEOTIDE SEQUENCE</scope>
    <source>
        <strain evidence="5">CBS 260.36</strain>
    </source>
</reference>
<dbReference type="InterPro" id="IPR002401">
    <property type="entry name" value="Cyt_P450_E_grp-I"/>
</dbReference>
<keyword evidence="3" id="KW-0560">Oxidoreductase</keyword>
<evidence type="ECO:0000313" key="5">
    <source>
        <dbReference type="EMBL" id="KAF2152838.1"/>
    </source>
</evidence>
<dbReference type="GO" id="GO:0016705">
    <property type="term" value="F:oxidoreductase activity, acting on paired donors, with incorporation or reduction of molecular oxygen"/>
    <property type="evidence" value="ECO:0007669"/>
    <property type="project" value="InterPro"/>
</dbReference>
<evidence type="ECO:0000313" key="6">
    <source>
        <dbReference type="Proteomes" id="UP000799439"/>
    </source>
</evidence>
<accession>A0A9P4J5K9</accession>
<dbReference type="Proteomes" id="UP000799439">
    <property type="component" value="Unassembled WGS sequence"/>
</dbReference>
<dbReference type="AlphaFoldDB" id="A0A9P4J5K9"/>
<keyword evidence="4" id="KW-0408">Iron</keyword>
<dbReference type="SUPFAM" id="SSF48264">
    <property type="entry name" value="Cytochrome P450"/>
    <property type="match status" value="1"/>
</dbReference>
<comment type="caution">
    <text evidence="5">The sequence shown here is derived from an EMBL/GenBank/DDBJ whole genome shotgun (WGS) entry which is preliminary data.</text>
</comment>
<proteinExistence type="inferred from homology"/>
<evidence type="ECO:0000256" key="3">
    <source>
        <dbReference type="ARBA" id="ARBA00023002"/>
    </source>
</evidence>
<organism evidence="5 6">
    <name type="scientific">Myriangium duriaei CBS 260.36</name>
    <dbReference type="NCBI Taxonomy" id="1168546"/>
    <lineage>
        <taxon>Eukaryota</taxon>
        <taxon>Fungi</taxon>
        <taxon>Dikarya</taxon>
        <taxon>Ascomycota</taxon>
        <taxon>Pezizomycotina</taxon>
        <taxon>Dothideomycetes</taxon>
        <taxon>Dothideomycetidae</taxon>
        <taxon>Myriangiales</taxon>
        <taxon>Myriangiaceae</taxon>
        <taxon>Myriangium</taxon>
    </lineage>
</organism>
<keyword evidence="6" id="KW-1185">Reference proteome</keyword>
<comment type="similarity">
    <text evidence="1">Belongs to the cytochrome P450 family.</text>
</comment>
<evidence type="ECO:0000256" key="4">
    <source>
        <dbReference type="ARBA" id="ARBA00023004"/>
    </source>
</evidence>
<dbReference type="OrthoDB" id="1103324at2759"/>
<dbReference type="PANTHER" id="PTHR46300:SF11">
    <property type="entry name" value="OXIDOREDUCTASE, PUTATIVE-RELATED"/>
    <property type="match status" value="1"/>
</dbReference>
<dbReference type="InterPro" id="IPR050364">
    <property type="entry name" value="Cytochrome_P450_fung"/>
</dbReference>
<dbReference type="InterPro" id="IPR001128">
    <property type="entry name" value="Cyt_P450"/>
</dbReference>
<dbReference type="Pfam" id="PF00067">
    <property type="entry name" value="p450"/>
    <property type="match status" value="1"/>
</dbReference>
<dbReference type="GO" id="GO:0004497">
    <property type="term" value="F:monooxygenase activity"/>
    <property type="evidence" value="ECO:0007669"/>
    <property type="project" value="InterPro"/>
</dbReference>
<evidence type="ECO:0000256" key="1">
    <source>
        <dbReference type="ARBA" id="ARBA00010617"/>
    </source>
</evidence>
<dbReference type="EMBL" id="ML996085">
    <property type="protein sequence ID" value="KAF2152838.1"/>
    <property type="molecule type" value="Genomic_DNA"/>
</dbReference>
<keyword evidence="2" id="KW-0479">Metal-binding</keyword>
<gene>
    <name evidence="5" type="ORF">K461DRAFT_267525</name>
</gene>
<dbReference type="PANTHER" id="PTHR46300">
    <property type="entry name" value="P450, PUTATIVE (EUROFUNG)-RELATED-RELATED"/>
    <property type="match status" value="1"/>
</dbReference>
<dbReference type="InterPro" id="IPR036396">
    <property type="entry name" value="Cyt_P450_sf"/>
</dbReference>
<evidence type="ECO:0000256" key="2">
    <source>
        <dbReference type="ARBA" id="ARBA00022723"/>
    </source>
</evidence>
<sequence length="296" mass="33086">MAYGPKWRAHRTIMRRLLSPKATLSFIPSQEFEVKQFLHKLAFDNADEGAFHQHVRRVSFSIVTTSTHGRRIKSWNHSNVHAAGATSALLGRITRPGAFIDDDLPLLSRFPKWLQPSRRAAKGYAKSIGSTGEDCAWIVGDVFEAGAEITSVVLNNLIRYLTATPEAQRCADEGLERVIGYDRCPALTDLGELPYVRACVKEILRLCPVPTWAIKNLTDAEIIYKQYQIPEGTVLLACFTSAMHYDHAHNAQERELGEWKKLLRIADCGLVLKNGVQPYRSVMAVLEIGLEAQADS</sequence>
<name>A0A9P4J5K9_9PEZI</name>
<dbReference type="GO" id="GO:0005506">
    <property type="term" value="F:iron ion binding"/>
    <property type="evidence" value="ECO:0007669"/>
    <property type="project" value="InterPro"/>
</dbReference>
<dbReference type="PRINTS" id="PR00463">
    <property type="entry name" value="EP450I"/>
</dbReference>
<protein>
    <submittedName>
        <fullName evidence="5">Cytochrome P450</fullName>
    </submittedName>
</protein>
<dbReference type="Gene3D" id="1.10.630.10">
    <property type="entry name" value="Cytochrome P450"/>
    <property type="match status" value="2"/>
</dbReference>
<dbReference type="GO" id="GO:0020037">
    <property type="term" value="F:heme binding"/>
    <property type="evidence" value="ECO:0007669"/>
    <property type="project" value="InterPro"/>
</dbReference>